<dbReference type="RefSeq" id="WP_387405456.1">
    <property type="nucleotide sequence ID" value="NZ_JBIAQY010000010.1"/>
</dbReference>
<evidence type="ECO:0000256" key="1">
    <source>
        <dbReference type="ARBA" id="ARBA00023002"/>
    </source>
</evidence>
<dbReference type="PANTHER" id="PTHR43244">
    <property type="match status" value="1"/>
</dbReference>
<feature type="domain" description="Luciferase-like" evidence="2">
    <location>
        <begin position="13"/>
        <end position="278"/>
    </location>
</feature>
<organism evidence="3 4">
    <name type="scientific">Nocardia jiangxiensis</name>
    <dbReference type="NCBI Taxonomy" id="282685"/>
    <lineage>
        <taxon>Bacteria</taxon>
        <taxon>Bacillati</taxon>
        <taxon>Actinomycetota</taxon>
        <taxon>Actinomycetes</taxon>
        <taxon>Mycobacteriales</taxon>
        <taxon>Nocardiaceae</taxon>
        <taxon>Nocardia</taxon>
    </lineage>
</organism>
<dbReference type="Gene3D" id="3.20.20.30">
    <property type="entry name" value="Luciferase-like domain"/>
    <property type="match status" value="1"/>
</dbReference>
<keyword evidence="4" id="KW-1185">Reference proteome</keyword>
<proteinExistence type="predicted"/>
<protein>
    <submittedName>
        <fullName evidence="3">LLM class flavin-dependent oxidoreductase</fullName>
    </submittedName>
</protein>
<dbReference type="InterPro" id="IPR050564">
    <property type="entry name" value="F420-G6PD/mer"/>
</dbReference>
<dbReference type="SUPFAM" id="SSF51679">
    <property type="entry name" value="Bacterial luciferase-like"/>
    <property type="match status" value="1"/>
</dbReference>
<accession>A0ABW6S5N1</accession>
<gene>
    <name evidence="3" type="ORF">ACFYXQ_27885</name>
</gene>
<dbReference type="EMBL" id="JBIAQY010000010">
    <property type="protein sequence ID" value="MFF3571606.1"/>
    <property type="molecule type" value="Genomic_DNA"/>
</dbReference>
<dbReference type="Proteomes" id="UP001601992">
    <property type="component" value="Unassembled WGS sequence"/>
</dbReference>
<evidence type="ECO:0000259" key="2">
    <source>
        <dbReference type="Pfam" id="PF00296"/>
    </source>
</evidence>
<dbReference type="InterPro" id="IPR011251">
    <property type="entry name" value="Luciferase-like_dom"/>
</dbReference>
<name>A0ABW6S5N1_9NOCA</name>
<reference evidence="3 4" key="1">
    <citation type="submission" date="2024-10" db="EMBL/GenBank/DDBJ databases">
        <title>The Natural Products Discovery Center: Release of the First 8490 Sequenced Strains for Exploring Actinobacteria Biosynthetic Diversity.</title>
        <authorList>
            <person name="Kalkreuter E."/>
            <person name="Kautsar S.A."/>
            <person name="Yang D."/>
            <person name="Bader C.D."/>
            <person name="Teijaro C.N."/>
            <person name="Fluegel L."/>
            <person name="Davis C.M."/>
            <person name="Simpson J.R."/>
            <person name="Lauterbach L."/>
            <person name="Steele A.D."/>
            <person name="Gui C."/>
            <person name="Meng S."/>
            <person name="Li G."/>
            <person name="Viehrig K."/>
            <person name="Ye F."/>
            <person name="Su P."/>
            <person name="Kiefer A.F."/>
            <person name="Nichols A."/>
            <person name="Cepeda A.J."/>
            <person name="Yan W."/>
            <person name="Fan B."/>
            <person name="Jiang Y."/>
            <person name="Adhikari A."/>
            <person name="Zheng C.-J."/>
            <person name="Schuster L."/>
            <person name="Cowan T.M."/>
            <person name="Smanski M.J."/>
            <person name="Chevrette M.G."/>
            <person name="De Carvalho L.P.S."/>
            <person name="Shen B."/>
        </authorList>
    </citation>
    <scope>NUCLEOTIDE SEQUENCE [LARGE SCALE GENOMIC DNA]</scope>
    <source>
        <strain evidence="3 4">NPDC002593</strain>
    </source>
</reference>
<dbReference type="Pfam" id="PF00296">
    <property type="entry name" value="Bac_luciferase"/>
    <property type="match status" value="1"/>
</dbReference>
<sequence length="348" mass="36449">MEIGVGLDRGLGLSWDQYRELGRHAARQGYRSVWTNASIGREATHICAQWSAATADLVPGGIGTGISVVPIGYWSVPALASCAATVGEISGGRFVLGIGSGALHSPEFRRSLGLADDLRPLGTMREWLVTLRALLAGETVEHEGRAVQLRGVALGSTPPKVPVALGALGPKMLALAGEAADAAALNWCTADQVAANREIVAQGARAAGRDPGEVSMIEYIRICVDEDEDLARRGLVRALIGYALAAPGANKSLGYRGHFGRMGFDEALTELEERRDRGSSLDELIEAFPVELARQVGYFGPASGAAAGFGRLARGLDTAIVRVVAARPGEESITAVMDACRPSEIPAG</sequence>
<keyword evidence="1" id="KW-0560">Oxidoreductase</keyword>
<evidence type="ECO:0000313" key="4">
    <source>
        <dbReference type="Proteomes" id="UP001601992"/>
    </source>
</evidence>
<evidence type="ECO:0000313" key="3">
    <source>
        <dbReference type="EMBL" id="MFF3571606.1"/>
    </source>
</evidence>
<comment type="caution">
    <text evidence="3">The sequence shown here is derived from an EMBL/GenBank/DDBJ whole genome shotgun (WGS) entry which is preliminary data.</text>
</comment>
<dbReference type="PANTHER" id="PTHR43244:SF1">
    <property type="entry name" value="5,10-METHYLENETETRAHYDROMETHANOPTERIN REDUCTASE"/>
    <property type="match status" value="1"/>
</dbReference>
<dbReference type="InterPro" id="IPR036661">
    <property type="entry name" value="Luciferase-like_sf"/>
</dbReference>